<sequence length="308" mass="35181">MEALIFKIRLLILAWFHFRSHSGSISLVKHFSYKDIKKATDGFRRVVYISSKRVAYRAKFRNGHAAIVKEVRAAEDQDDTAFYREVQLLGRLHHRHIAALSGFSSGPKRFLVFEDMEKGSLKEEHLSDPLKTPLNWRIRLQIAVGIAAAVEYLHFFCDPPMYHVSISSSTIMLDENFTAKLCDVSLLCSIENNIQPPKSKCSKECRDEICKHTIYQLGLLILELVTGQSSEDGGVDLVQWVQDSRLRRRSIHQMIDPDLGDSYDFRELKGLLAVAKMCVQSIHKPTIKTPQILWFLQKKLGISQGVPQ</sequence>
<dbReference type="RefSeq" id="XP_075093264.1">
    <property type="nucleotide sequence ID" value="XM_075237163.1"/>
</dbReference>
<reference evidence="1" key="1">
    <citation type="journal article" date="2014" name="Nat. Commun.">
        <title>The tobacco genome sequence and its comparison with those of tomato and potato.</title>
        <authorList>
            <person name="Sierro N."/>
            <person name="Battey J.N."/>
            <person name="Ouadi S."/>
            <person name="Bakaher N."/>
            <person name="Bovet L."/>
            <person name="Willig A."/>
            <person name="Goepfert S."/>
            <person name="Peitsch M.C."/>
            <person name="Ivanov N.V."/>
        </authorList>
    </citation>
    <scope>NUCLEOTIDE SEQUENCE [LARGE SCALE GENOMIC DNA]</scope>
</reference>
<evidence type="ECO:0000313" key="2">
    <source>
        <dbReference type="RefSeq" id="XP_075093264.1"/>
    </source>
</evidence>
<dbReference type="Proteomes" id="UP000790787">
    <property type="component" value="Chromosome 18"/>
</dbReference>
<organism evidence="1 2">
    <name type="scientific">Nicotiana tabacum</name>
    <name type="common">Common tobacco</name>
    <dbReference type="NCBI Taxonomy" id="4097"/>
    <lineage>
        <taxon>Eukaryota</taxon>
        <taxon>Viridiplantae</taxon>
        <taxon>Streptophyta</taxon>
        <taxon>Embryophyta</taxon>
        <taxon>Tracheophyta</taxon>
        <taxon>Spermatophyta</taxon>
        <taxon>Magnoliopsida</taxon>
        <taxon>eudicotyledons</taxon>
        <taxon>Gunneridae</taxon>
        <taxon>Pentapetalae</taxon>
        <taxon>asterids</taxon>
        <taxon>lamiids</taxon>
        <taxon>Solanales</taxon>
        <taxon>Solanaceae</taxon>
        <taxon>Nicotianoideae</taxon>
        <taxon>Nicotianeae</taxon>
        <taxon>Nicotiana</taxon>
    </lineage>
</organism>
<name>A0AC58T7W9_TOBAC</name>
<protein>
    <submittedName>
        <fullName evidence="2">Receptor-like protein kinase At1g49730</fullName>
    </submittedName>
</protein>
<accession>A0AC58T7W9</accession>
<evidence type="ECO:0000313" key="1">
    <source>
        <dbReference type="Proteomes" id="UP000790787"/>
    </source>
</evidence>
<gene>
    <name evidence="2" type="primary">LOC107825026</name>
</gene>
<keyword evidence="1" id="KW-1185">Reference proteome</keyword>
<proteinExistence type="predicted"/>
<reference evidence="2" key="2">
    <citation type="submission" date="2025-08" db="UniProtKB">
        <authorList>
            <consortium name="RefSeq"/>
        </authorList>
    </citation>
    <scope>IDENTIFICATION</scope>
    <source>
        <tissue evidence="2">Leaf</tissue>
    </source>
</reference>